<evidence type="ECO:0000256" key="2">
    <source>
        <dbReference type="PIRSR" id="PIRSR634015-3"/>
    </source>
</evidence>
<feature type="chain" id="PRO_5001589270" evidence="4">
    <location>
        <begin position="20"/>
        <end position="679"/>
    </location>
</feature>
<dbReference type="AlphaFoldDB" id="A0A060QJ78"/>
<organism evidence="6 7">
    <name type="scientific">Asaia bogorensis</name>
    <dbReference type="NCBI Taxonomy" id="91915"/>
    <lineage>
        <taxon>Bacteria</taxon>
        <taxon>Pseudomonadati</taxon>
        <taxon>Pseudomonadota</taxon>
        <taxon>Alphaproteobacteria</taxon>
        <taxon>Acetobacterales</taxon>
        <taxon>Acetobacteraceae</taxon>
        <taxon>Asaia</taxon>
    </lineage>
</organism>
<keyword evidence="6" id="KW-0378">Hydrolase</keyword>
<feature type="active site" description="Proton acceptor" evidence="1">
    <location>
        <position position="416"/>
    </location>
</feature>
<dbReference type="Pfam" id="PF01433">
    <property type="entry name" value="Peptidase_M1"/>
    <property type="match status" value="1"/>
</dbReference>
<evidence type="ECO:0000256" key="3">
    <source>
        <dbReference type="SAM" id="MobiDB-lite"/>
    </source>
</evidence>
<dbReference type="GO" id="GO:0008270">
    <property type="term" value="F:zinc ion binding"/>
    <property type="evidence" value="ECO:0007669"/>
    <property type="project" value="InterPro"/>
</dbReference>
<evidence type="ECO:0000256" key="1">
    <source>
        <dbReference type="PIRSR" id="PIRSR634015-1"/>
    </source>
</evidence>
<dbReference type="InterPro" id="IPR014782">
    <property type="entry name" value="Peptidase_M1_dom"/>
</dbReference>
<evidence type="ECO:0000259" key="5">
    <source>
        <dbReference type="Pfam" id="PF01433"/>
    </source>
</evidence>
<evidence type="ECO:0000313" key="7">
    <source>
        <dbReference type="Proteomes" id="UP000027583"/>
    </source>
</evidence>
<reference evidence="6 7" key="2">
    <citation type="journal article" date="2014" name="PLoS ONE">
        <title>Evolution of mitochondria reconstructed from the energy metabolism of living bacteria.</title>
        <authorList>
            <person name="Degli Esposti M."/>
            <person name="Chouaia B."/>
            <person name="Comandatore F."/>
            <person name="Crotti E."/>
            <person name="Sassera D."/>
            <person name="Lievens P.M."/>
            <person name="Daffonchio D."/>
            <person name="Bandi C."/>
        </authorList>
    </citation>
    <scope>NUCLEOTIDE SEQUENCE [LARGE SCALE GENOMIC DNA]</scope>
    <source>
        <strain evidence="6 7">SF2.1</strain>
    </source>
</reference>
<comment type="cofactor">
    <cofactor evidence="2">
        <name>Zn(2+)</name>
        <dbReference type="ChEBI" id="CHEBI:29105"/>
    </cofactor>
    <text evidence="2">Binds 1 zinc ion per subunit.</text>
</comment>
<feature type="binding site" evidence="2">
    <location>
        <position position="438"/>
    </location>
    <ligand>
        <name>Zn(2+)</name>
        <dbReference type="ChEBI" id="CHEBI:29105"/>
        <note>catalytic</note>
    </ligand>
</feature>
<dbReference type="Gene3D" id="1.10.390.10">
    <property type="entry name" value="Neutral Protease Domain 2"/>
    <property type="match status" value="1"/>
</dbReference>
<sequence length="679" mass="76452">MRLLIPLIGVASCLGTSLAARPAPSQSMPLSMRPVFDTLVLPDAPGLWNRTGSGHPGPGYWQNRADYRIDSRIDTGSQTLSGAETITYTNNSPDALEVLWLQLDQNMYRKDSRSWVAYPDWHPASSDGFVIEHVAIEENGHEKPVSFRISDTRMQITLPAPLAAGGKQLRLHVTWHHTIPGLWGGRTAVTPVKDGKIYEIAQWYPRMSVYDDLRGWDTLPYLGQEFYLEYGTIDYAVTVPWNFTVVGSGALTNPQDVLTPTERARLAEAAKSDKRVLIRTAQDVLDPASHLARSGEKTWRFHMENTRDVAFAASPVFIWDAARLDLPALPAAKGQKPQPRLAMSVYPREGAGPQAWDRSTEYVKHAIEYFSSQWYPYPWPNAVNLGGHGAGMEYPGIVFDGWQDRNDVLFWITTHELGHGWFPMIVGSNERRHAFMDEGFNTFIDAYASQHFNHGEYAPKKDAEFAPETGDPAKDIVPVLTATDAPTLMMLSELVPEKYRHKVTYFKGAYGLMLLREKILGPERFDDAFRAYIRAWAFKHPTPSDFFRFMSSAAGEDLTWFWRGWYFENWWPQYRLDGVTTQPAKEGQPGSIAIGVRNEGKLLLPVLLRVTWQDGSQQERLIPTEAWALHDRLSLSFPDHGAVKTIALDPDQGLPIPDRSELSLSPQATTTAPQEHAHP</sequence>
<keyword evidence="6" id="KW-0031">Aminopeptidase</keyword>
<dbReference type="PANTHER" id="PTHR45726:SF3">
    <property type="entry name" value="LEUKOTRIENE A-4 HYDROLASE"/>
    <property type="match status" value="1"/>
</dbReference>
<dbReference type="eggNOG" id="COG0308">
    <property type="taxonomic scope" value="Bacteria"/>
</dbReference>
<accession>A0A060QJ78</accession>
<dbReference type="PANTHER" id="PTHR45726">
    <property type="entry name" value="LEUKOTRIENE A-4 HYDROLASE"/>
    <property type="match status" value="1"/>
</dbReference>
<protein>
    <submittedName>
        <fullName evidence="6">Probable aminopeptidase</fullName>
    </submittedName>
</protein>
<dbReference type="CDD" id="cd09604">
    <property type="entry name" value="M1_APN_like"/>
    <property type="match status" value="1"/>
</dbReference>
<keyword evidence="2" id="KW-0862">Zinc</keyword>
<reference evidence="6 7" key="1">
    <citation type="journal article" date="2014" name="Genome Biol. Evol.">
        <title>Acetic acid bacteria genomes reveal functional traits for adaptation to life in insect guts.</title>
        <authorList>
            <person name="Chouaia B."/>
            <person name="Gaiarsa S."/>
            <person name="Crotti E."/>
            <person name="Comandatore F."/>
            <person name="Degli Esposti M."/>
            <person name="Ricci I."/>
            <person name="Alma A."/>
            <person name="Favia G."/>
            <person name="Bandi C."/>
            <person name="Daffonchio D."/>
        </authorList>
    </citation>
    <scope>NUCLEOTIDE SEQUENCE [LARGE SCALE GENOMIC DNA]</scope>
    <source>
        <strain evidence="6 7">SF2.1</strain>
    </source>
</reference>
<feature type="binding site" evidence="2">
    <location>
        <position position="419"/>
    </location>
    <ligand>
        <name>Zn(2+)</name>
        <dbReference type="ChEBI" id="CHEBI:29105"/>
        <note>catalytic</note>
    </ligand>
</feature>
<evidence type="ECO:0000256" key="4">
    <source>
        <dbReference type="SAM" id="SignalP"/>
    </source>
</evidence>
<feature type="compositionally biased region" description="Polar residues" evidence="3">
    <location>
        <begin position="662"/>
        <end position="673"/>
    </location>
</feature>
<feature type="binding site" evidence="2">
    <location>
        <position position="415"/>
    </location>
    <ligand>
        <name>Zn(2+)</name>
        <dbReference type="ChEBI" id="CHEBI:29105"/>
        <note>catalytic</note>
    </ligand>
</feature>
<dbReference type="EMBL" id="CBLX010000023">
    <property type="protein sequence ID" value="CDG40718.1"/>
    <property type="molecule type" value="Genomic_DNA"/>
</dbReference>
<keyword evidence="4" id="KW-0732">Signal</keyword>
<name>A0A060QJ78_9PROT</name>
<dbReference type="InterPro" id="IPR027268">
    <property type="entry name" value="Peptidase_M4/M1_CTD_sf"/>
</dbReference>
<evidence type="ECO:0000313" key="6">
    <source>
        <dbReference type="EMBL" id="CDG40718.1"/>
    </source>
</evidence>
<feature type="active site" description="Proton donor" evidence="1">
    <location>
        <position position="505"/>
    </location>
</feature>
<keyword evidence="6" id="KW-0645">Protease</keyword>
<dbReference type="Proteomes" id="UP000027583">
    <property type="component" value="Unassembled WGS sequence"/>
</dbReference>
<dbReference type="GO" id="GO:0004177">
    <property type="term" value="F:aminopeptidase activity"/>
    <property type="evidence" value="ECO:0007669"/>
    <property type="project" value="UniProtKB-KW"/>
</dbReference>
<feature type="domain" description="Peptidase M1 membrane alanine aminopeptidase" evidence="5">
    <location>
        <begin position="410"/>
        <end position="565"/>
    </location>
</feature>
<dbReference type="InterPro" id="IPR034015">
    <property type="entry name" value="M1_LTA4H"/>
</dbReference>
<dbReference type="GO" id="GO:0008237">
    <property type="term" value="F:metallopeptidase activity"/>
    <property type="evidence" value="ECO:0007669"/>
    <property type="project" value="InterPro"/>
</dbReference>
<feature type="signal peptide" evidence="4">
    <location>
        <begin position="1"/>
        <end position="19"/>
    </location>
</feature>
<dbReference type="SUPFAM" id="SSF55486">
    <property type="entry name" value="Metalloproteases ('zincins'), catalytic domain"/>
    <property type="match status" value="1"/>
</dbReference>
<feature type="region of interest" description="Disordered" evidence="3">
    <location>
        <begin position="648"/>
        <end position="679"/>
    </location>
</feature>
<dbReference type="RefSeq" id="WP_051757752.1">
    <property type="nucleotide sequence ID" value="NZ_CBLX010000023.1"/>
</dbReference>
<proteinExistence type="predicted"/>
<gene>
    <name evidence="6" type="ORF">ASAP_2673</name>
</gene>
<keyword evidence="2" id="KW-0479">Metal-binding</keyword>
<comment type="caution">
    <text evidence="6">The sequence shown here is derived from an EMBL/GenBank/DDBJ whole genome shotgun (WGS) entry which is preliminary data.</text>
</comment>